<dbReference type="AlphaFoldDB" id="A0ABD0KZB1"/>
<dbReference type="EMBL" id="JACVVK020000106">
    <property type="protein sequence ID" value="KAK7492102.1"/>
    <property type="molecule type" value="Genomic_DNA"/>
</dbReference>
<feature type="non-terminal residue" evidence="1">
    <location>
        <position position="76"/>
    </location>
</feature>
<name>A0ABD0KZB1_9CAEN</name>
<dbReference type="Proteomes" id="UP001519460">
    <property type="component" value="Unassembled WGS sequence"/>
</dbReference>
<gene>
    <name evidence="1" type="ORF">BaRGS_00016576</name>
</gene>
<proteinExistence type="predicted"/>
<sequence>MLNIAQYVSLSVRESSDDAQHCSICISVRLSVASSDDTHLGSMSASLAQYLSLTDQRAQRPAIQQKVLRISSACAD</sequence>
<accession>A0ABD0KZB1</accession>
<evidence type="ECO:0000313" key="2">
    <source>
        <dbReference type="Proteomes" id="UP001519460"/>
    </source>
</evidence>
<comment type="caution">
    <text evidence="1">The sequence shown here is derived from an EMBL/GenBank/DDBJ whole genome shotgun (WGS) entry which is preliminary data.</text>
</comment>
<reference evidence="1 2" key="1">
    <citation type="journal article" date="2023" name="Sci. Data">
        <title>Genome assembly of the Korean intertidal mud-creeper Batillaria attramentaria.</title>
        <authorList>
            <person name="Patra A.K."/>
            <person name="Ho P.T."/>
            <person name="Jun S."/>
            <person name="Lee S.J."/>
            <person name="Kim Y."/>
            <person name="Won Y.J."/>
        </authorList>
    </citation>
    <scope>NUCLEOTIDE SEQUENCE [LARGE SCALE GENOMIC DNA]</scope>
    <source>
        <strain evidence="1">Wonlab-2016</strain>
    </source>
</reference>
<keyword evidence="2" id="KW-1185">Reference proteome</keyword>
<evidence type="ECO:0000313" key="1">
    <source>
        <dbReference type="EMBL" id="KAK7492102.1"/>
    </source>
</evidence>
<organism evidence="1 2">
    <name type="scientific">Batillaria attramentaria</name>
    <dbReference type="NCBI Taxonomy" id="370345"/>
    <lineage>
        <taxon>Eukaryota</taxon>
        <taxon>Metazoa</taxon>
        <taxon>Spiralia</taxon>
        <taxon>Lophotrochozoa</taxon>
        <taxon>Mollusca</taxon>
        <taxon>Gastropoda</taxon>
        <taxon>Caenogastropoda</taxon>
        <taxon>Sorbeoconcha</taxon>
        <taxon>Cerithioidea</taxon>
        <taxon>Batillariidae</taxon>
        <taxon>Batillaria</taxon>
    </lineage>
</organism>
<protein>
    <submittedName>
        <fullName evidence="1">Uncharacterized protein</fullName>
    </submittedName>
</protein>